<dbReference type="Proteomes" id="UP001430848">
    <property type="component" value="Unassembled WGS sequence"/>
</dbReference>
<keyword evidence="2" id="KW-0479">Metal-binding</keyword>
<feature type="domain" description="Peptidase M20 dimerisation" evidence="5">
    <location>
        <begin position="215"/>
        <end position="316"/>
    </location>
</feature>
<evidence type="ECO:0000313" key="7">
    <source>
        <dbReference type="Proteomes" id="UP001430848"/>
    </source>
</evidence>
<dbReference type="SUPFAM" id="SSF55031">
    <property type="entry name" value="Bacterial exopeptidase dimerisation domain"/>
    <property type="match status" value="1"/>
</dbReference>
<reference evidence="6 7" key="1">
    <citation type="submission" date="2024-02" db="EMBL/GenBank/DDBJ databases">
        <title>De novo assembly and annotation of 12 fungi associated with fruit tree decline syndrome in Ontario, Canada.</title>
        <authorList>
            <person name="Sulman M."/>
            <person name="Ellouze W."/>
            <person name="Ilyukhin E."/>
        </authorList>
    </citation>
    <scope>NUCLEOTIDE SEQUENCE [LARGE SCALE GENOMIC DNA]</scope>
    <source>
        <strain evidence="6 7">M169</strain>
    </source>
</reference>
<dbReference type="PANTHER" id="PTHR43808:SF30">
    <property type="entry name" value="ACETYLORNITHINE DEACETYLASE"/>
    <property type="match status" value="1"/>
</dbReference>
<evidence type="ECO:0000256" key="4">
    <source>
        <dbReference type="SAM" id="SignalP"/>
    </source>
</evidence>
<dbReference type="Gene3D" id="3.40.630.10">
    <property type="entry name" value="Zn peptidases"/>
    <property type="match status" value="1"/>
</dbReference>
<dbReference type="InterPro" id="IPR002933">
    <property type="entry name" value="Peptidase_M20"/>
</dbReference>
<keyword evidence="7" id="KW-1185">Reference proteome</keyword>
<protein>
    <recommendedName>
        <fullName evidence="5">Peptidase M20 dimerisation domain-containing protein</fullName>
    </recommendedName>
</protein>
<evidence type="ECO:0000256" key="3">
    <source>
        <dbReference type="ARBA" id="ARBA00022801"/>
    </source>
</evidence>
<feature type="signal peptide" evidence="4">
    <location>
        <begin position="1"/>
        <end position="21"/>
    </location>
</feature>
<sequence>MKLFTLSIILTGVFRPLISVAQDSLSLSPSSSSSAPPYRDSLISLHKSLVDFNSTTGSEADVGEFLIDYLTEQGFTAERQTIPSSNDSAVRFNVVAWPAARQSNSSKVVVTSHIDTVPPYIPYSRTGPEPPTAETVIAGRGTVDAKGSVATQVIALLELLSTNEVTSDDVMLVYVVGEERTGDGMIYFSNVTSQQPDPPKAAIFGEPTEGLLACGHKGGLACTVTAHGRSGHSGYPWLFKSATELLMRAMVRVVDADLGTSERYGNTTTNVGLLSGGIAINVVPDTATARIVIRVGIGPELEGGEVVKGRIRDILTSIDDEAFDFECDVRGYGAIETSCDVNGKPLDKIVPFHTNSILGFKTTVVNYGTDIPALKGNHTRYLYGPGSILVSHGPDEAITIGELENAVEDYKKLILHAVQN</sequence>
<keyword evidence="3" id="KW-0378">Hydrolase</keyword>
<dbReference type="Pfam" id="PF07687">
    <property type="entry name" value="M20_dimer"/>
    <property type="match status" value="1"/>
</dbReference>
<accession>A0ABR1P3L7</accession>
<evidence type="ECO:0000259" key="5">
    <source>
        <dbReference type="Pfam" id="PF07687"/>
    </source>
</evidence>
<dbReference type="InterPro" id="IPR011650">
    <property type="entry name" value="Peptidase_M20_dimer"/>
</dbReference>
<name>A0ABR1P3L7_DIAER</name>
<dbReference type="InterPro" id="IPR050072">
    <property type="entry name" value="Peptidase_M20A"/>
</dbReference>
<gene>
    <name evidence="6" type="ORF">SLS63_008024</name>
</gene>
<evidence type="ECO:0000313" key="6">
    <source>
        <dbReference type="EMBL" id="KAK7725570.1"/>
    </source>
</evidence>
<dbReference type="PANTHER" id="PTHR43808">
    <property type="entry name" value="ACETYLORNITHINE DEACETYLASE"/>
    <property type="match status" value="1"/>
</dbReference>
<dbReference type="SUPFAM" id="SSF53187">
    <property type="entry name" value="Zn-dependent exopeptidases"/>
    <property type="match status" value="1"/>
</dbReference>
<dbReference type="CDD" id="cd05652">
    <property type="entry name" value="M20_ArgE_DapE-like_fungal"/>
    <property type="match status" value="1"/>
</dbReference>
<dbReference type="InterPro" id="IPR036264">
    <property type="entry name" value="Bact_exopeptidase_dim_dom"/>
</dbReference>
<organism evidence="6 7">
    <name type="scientific">Diaporthe eres</name>
    <name type="common">Phomopsis oblonga</name>
    <dbReference type="NCBI Taxonomy" id="83184"/>
    <lineage>
        <taxon>Eukaryota</taxon>
        <taxon>Fungi</taxon>
        <taxon>Dikarya</taxon>
        <taxon>Ascomycota</taxon>
        <taxon>Pezizomycotina</taxon>
        <taxon>Sordariomycetes</taxon>
        <taxon>Sordariomycetidae</taxon>
        <taxon>Diaporthales</taxon>
        <taxon>Diaporthaceae</taxon>
        <taxon>Diaporthe</taxon>
        <taxon>Diaporthe eres species complex</taxon>
    </lineage>
</organism>
<comment type="similarity">
    <text evidence="1">Belongs to the peptidase M20A family.</text>
</comment>
<dbReference type="EMBL" id="JAKNSF020000048">
    <property type="protein sequence ID" value="KAK7725570.1"/>
    <property type="molecule type" value="Genomic_DNA"/>
</dbReference>
<evidence type="ECO:0000256" key="1">
    <source>
        <dbReference type="ARBA" id="ARBA00006247"/>
    </source>
</evidence>
<dbReference type="Pfam" id="PF01546">
    <property type="entry name" value="Peptidase_M20"/>
    <property type="match status" value="1"/>
</dbReference>
<proteinExistence type="inferred from homology"/>
<evidence type="ECO:0000256" key="2">
    <source>
        <dbReference type="ARBA" id="ARBA00022723"/>
    </source>
</evidence>
<feature type="chain" id="PRO_5046578235" description="Peptidase M20 dimerisation domain-containing protein" evidence="4">
    <location>
        <begin position="22"/>
        <end position="420"/>
    </location>
</feature>
<comment type="caution">
    <text evidence="6">The sequence shown here is derived from an EMBL/GenBank/DDBJ whole genome shotgun (WGS) entry which is preliminary data.</text>
</comment>
<dbReference type="Gene3D" id="3.30.70.360">
    <property type="match status" value="1"/>
</dbReference>
<keyword evidence="4" id="KW-0732">Signal</keyword>